<dbReference type="Proteomes" id="UP001172159">
    <property type="component" value="Unassembled WGS sequence"/>
</dbReference>
<accession>A0AA40AXM9</accession>
<organism evidence="2 3">
    <name type="scientific">Apiosordaria backusii</name>
    <dbReference type="NCBI Taxonomy" id="314023"/>
    <lineage>
        <taxon>Eukaryota</taxon>
        <taxon>Fungi</taxon>
        <taxon>Dikarya</taxon>
        <taxon>Ascomycota</taxon>
        <taxon>Pezizomycotina</taxon>
        <taxon>Sordariomycetes</taxon>
        <taxon>Sordariomycetidae</taxon>
        <taxon>Sordariales</taxon>
        <taxon>Lasiosphaeriaceae</taxon>
        <taxon>Apiosordaria</taxon>
    </lineage>
</organism>
<evidence type="ECO:0000313" key="2">
    <source>
        <dbReference type="EMBL" id="KAK0723887.1"/>
    </source>
</evidence>
<dbReference type="EMBL" id="JAUKTV010000011">
    <property type="protein sequence ID" value="KAK0723887.1"/>
    <property type="molecule type" value="Genomic_DNA"/>
</dbReference>
<proteinExistence type="predicted"/>
<reference evidence="2" key="1">
    <citation type="submission" date="2023-06" db="EMBL/GenBank/DDBJ databases">
        <title>Genome-scale phylogeny and comparative genomics of the fungal order Sordariales.</title>
        <authorList>
            <consortium name="Lawrence Berkeley National Laboratory"/>
            <person name="Hensen N."/>
            <person name="Bonometti L."/>
            <person name="Westerberg I."/>
            <person name="Brannstrom I.O."/>
            <person name="Guillou S."/>
            <person name="Cros-Aarteil S."/>
            <person name="Calhoun S."/>
            <person name="Haridas S."/>
            <person name="Kuo A."/>
            <person name="Mondo S."/>
            <person name="Pangilinan J."/>
            <person name="Riley R."/>
            <person name="Labutti K."/>
            <person name="Andreopoulos B."/>
            <person name="Lipzen A."/>
            <person name="Chen C."/>
            <person name="Yanf M."/>
            <person name="Daum C."/>
            <person name="Ng V."/>
            <person name="Clum A."/>
            <person name="Steindorff A."/>
            <person name="Ohm R."/>
            <person name="Martin F."/>
            <person name="Silar P."/>
            <person name="Natvig D."/>
            <person name="Lalanne C."/>
            <person name="Gautier V."/>
            <person name="Ament-Velasquez S.L."/>
            <person name="Kruys A."/>
            <person name="Hutchinson M.I."/>
            <person name="Powell A.J."/>
            <person name="Barry K."/>
            <person name="Miller A.N."/>
            <person name="Grigoriev I.V."/>
            <person name="Debuchy R."/>
            <person name="Gladieux P."/>
            <person name="Thoren M.H."/>
            <person name="Johannesson H."/>
        </authorList>
    </citation>
    <scope>NUCLEOTIDE SEQUENCE</scope>
    <source>
        <strain evidence="2">CBS 540.89</strain>
    </source>
</reference>
<keyword evidence="1" id="KW-1133">Transmembrane helix</keyword>
<gene>
    <name evidence="2" type="ORF">B0T21DRAFT_45494</name>
</gene>
<sequence length="189" mass="20564">MLTASCISRRLQLHHAFLPGFNCVVHFSPASTSLAKTFLAGFSCVLHFAALFLLVHVPPASILLLHVSLASTFLVHIWPTSTSLVHISPASTDVLDSAHQHHSLWLPNHHQKPAFSETASCMPFSSGRFPLHLVGLFSSGRSPLHVLFACSRFPLHLAGLPLSGRSPLHLLRIWPVSLHLTSLLCALAT</sequence>
<protein>
    <submittedName>
        <fullName evidence="2">Uncharacterized protein</fullName>
    </submittedName>
</protein>
<evidence type="ECO:0000313" key="3">
    <source>
        <dbReference type="Proteomes" id="UP001172159"/>
    </source>
</evidence>
<dbReference type="AlphaFoldDB" id="A0AA40AXM9"/>
<keyword evidence="3" id="KW-1185">Reference proteome</keyword>
<comment type="caution">
    <text evidence="2">The sequence shown here is derived from an EMBL/GenBank/DDBJ whole genome shotgun (WGS) entry which is preliminary data.</text>
</comment>
<name>A0AA40AXM9_9PEZI</name>
<keyword evidence="1" id="KW-0472">Membrane</keyword>
<feature type="transmembrane region" description="Helical" evidence="1">
    <location>
        <begin position="37"/>
        <end position="55"/>
    </location>
</feature>
<keyword evidence="1" id="KW-0812">Transmembrane</keyword>
<evidence type="ECO:0000256" key="1">
    <source>
        <dbReference type="SAM" id="Phobius"/>
    </source>
</evidence>